<evidence type="ECO:0000313" key="7">
    <source>
        <dbReference type="EMBL" id="KIG17882.1"/>
    </source>
</evidence>
<dbReference type="Pfam" id="PF00550">
    <property type="entry name" value="PP-binding"/>
    <property type="match status" value="1"/>
</dbReference>
<dbReference type="GO" id="GO:0006631">
    <property type="term" value="P:fatty acid metabolic process"/>
    <property type="evidence" value="ECO:0007669"/>
    <property type="project" value="TreeGrafter"/>
</dbReference>
<dbReference type="RefSeq" id="WP_052547788.1">
    <property type="nucleotide sequence ID" value="NZ_JMCC02000018.1"/>
</dbReference>
<dbReference type="PANTHER" id="PTHR43201:SF5">
    <property type="entry name" value="MEDIUM-CHAIN ACYL-COA LIGASE ACSF2, MITOCHONDRIAL"/>
    <property type="match status" value="1"/>
</dbReference>
<comment type="similarity">
    <text evidence="1">Belongs to the ATP-dependent AMP-binding enzyme family.</text>
</comment>
<dbReference type="SUPFAM" id="SSF47336">
    <property type="entry name" value="ACP-like"/>
    <property type="match status" value="1"/>
</dbReference>
<feature type="compositionally biased region" description="Low complexity" evidence="5">
    <location>
        <begin position="1476"/>
        <end position="1487"/>
    </location>
</feature>
<evidence type="ECO:0000313" key="8">
    <source>
        <dbReference type="Proteomes" id="UP000031599"/>
    </source>
</evidence>
<dbReference type="InterPro" id="IPR042099">
    <property type="entry name" value="ANL_N_sf"/>
</dbReference>
<sequence length="1609" mass="177784">MSEQDTKAQLADPVADLVADPVADLDVSGALAGKNLIVIGTTGFLGKVWLAMLLHRYPEVGTIYTVVRSRKTVTSEERWWSEIVPSPVFDPLRDQHPNLDAWIKTKVVAIDGDVTRDLLGVDAQLVSELAAARASGTAKQIHAIVNVAGVVDFNPPLDEALSVNAYGARHLIALSRALGDVPIMHTSTCFVVGCRDGVTEERNTLEFPFPRADELDVGHWSAEREIQECGDLVASTRRRAEDAPRQSHLLDEAKRNLRERHEPLRGAALDDELDRVKRRFVRERLIDAGAERATFWGWPNIYTYTKSIGEQVLLNSGLPLTIVRPSIVESATEFPKVGWCEGISTSTPIMYLTYQGQQNIPVGENCYYDAIPVDMCSAGMIGALAALLENRHEVCYQLCTSDANPLKTRRAGELIGLAKRRYYNRRTKGNPIVNALQAHSEPAIVPIEHYNRWSSPQLRKRSVQLAGLLERFRETPSARYTEPLRKQVASLAKTATNIEAVFDAFIPFITANEYRFSAKNTRALMKSLSPADQVKLPWNPEEIDWRDYWLEIHHKGVEEFSIPLLEERLRKETKALRRHDNLVAMLLDLCDRHEHALAFQRLEGDPPQLTRITYRDLERRSAAVAQRLWEAGVRKGDRVALSGRNHPSWGIVYFGILRTGAAAVPVDKDFEALSLATVLRKSKAKIAVFDEHVVSLEQQAELCPRWDLYETAAATHPDNDPEPVAPDVQIDDDDLASVLYTSGTTGDPKGVMLTHANFSALIAALAPLFPLEHEDRVLSVLPLHHTFEFTCGMLLPLSRGARVIYLDEINGDRMIDGLAQGQVTAMIGVPALWELIERRVLNEVRERGKLTEKLFDFTLDLNRNIGKTLGLDLGRVLFGPIHQQLGGNLKYLVSGAAALPKDVHRTFQGLGLHLAEGYGLTEAAPVLTLSKASARNKGGNVGKAIPGVEIKIDKPNDEGVGEVLARGPNVMVGYESDAAATEAALDEGWLRTGDLGKLDNKSRLKIVGRSKEVILSASGENVYPDDVEVMLGLPKFIKELSIVGIPDRDKEGAERVAVLAVPDYANRGLDDNDQKVDRSDRRREAEFELRKDIAALPRHMRPTVIHFTDVELPRTATRKVTRKRVQEILETLREASEAVAAAKALATSGDQVGFVRSAIASIARKKPEDLLDTHDLQNDLGFDSLMVVELTSTLEAASPRLASVDLSALRTVAQIEDAARAAEGRKVEPSKTRDIERDDENLYVPEFIRDPAKAALTVGQLSFYDRFMQVEVSGKANIPYNRHTLVVANHASHLDMGLAKYALGSYGQELVALAAEDYFFKNKWMRAYFENFTNMAALDRRSGLRKAIEQAGEHIERGRTVLIFPEGSRSTDGVMREFMPLIGHLVLNYKVDVLPLWLGGTHKALPKGAKVPLPRKRKVNVRIGPPLNLEQLEARVAGMKRSDAYREVARLSHNAVAALRDGWQLDLEREALDAAAATQADASPSARKSSHARPGGTSPRPGVSGIKVLFEHLEGRFVPGAIDKPTSFYFSLGSASDGKWTLALSPTAASFSPGRPEGGSADCVLKTSVEIFEKIVRESYTPSVAEFMAGKVKSNDIALLQVFQKAFDL</sequence>
<dbReference type="InterPro" id="IPR045851">
    <property type="entry name" value="AMP-bd_C_sf"/>
</dbReference>
<dbReference type="Gene3D" id="3.40.50.12780">
    <property type="entry name" value="N-terminal domain of ligase-like"/>
    <property type="match status" value="1"/>
</dbReference>
<dbReference type="InterPro" id="IPR006162">
    <property type="entry name" value="Ppantetheine_attach_site"/>
</dbReference>
<dbReference type="InterPro" id="IPR013120">
    <property type="entry name" value="FAR_NAD-bd"/>
</dbReference>
<protein>
    <submittedName>
        <fullName evidence="7">Long-chain-fatty-acid CoA ligase</fullName>
    </submittedName>
</protein>
<gene>
    <name evidence="7" type="ORF">DB30_02505</name>
</gene>
<name>A0A0C2DE07_9BACT</name>
<dbReference type="Proteomes" id="UP000031599">
    <property type="component" value="Unassembled WGS sequence"/>
</dbReference>
<evidence type="ECO:0000259" key="6">
    <source>
        <dbReference type="PROSITE" id="PS50075"/>
    </source>
</evidence>
<dbReference type="SMART" id="SM00563">
    <property type="entry name" value="PlsC"/>
    <property type="match status" value="1"/>
</dbReference>
<dbReference type="InterPro" id="IPR036527">
    <property type="entry name" value="SCP2_sterol-bd_dom_sf"/>
</dbReference>
<dbReference type="InterPro" id="IPR036736">
    <property type="entry name" value="ACP-like_sf"/>
</dbReference>
<dbReference type="GO" id="GO:0016746">
    <property type="term" value="F:acyltransferase activity"/>
    <property type="evidence" value="ECO:0007669"/>
    <property type="project" value="InterPro"/>
</dbReference>
<dbReference type="Pfam" id="PF03015">
    <property type="entry name" value="Sterile"/>
    <property type="match status" value="1"/>
</dbReference>
<dbReference type="InterPro" id="IPR036291">
    <property type="entry name" value="NAD(P)-bd_dom_sf"/>
</dbReference>
<organism evidence="7 8">
    <name type="scientific">Enhygromyxa salina</name>
    <dbReference type="NCBI Taxonomy" id="215803"/>
    <lineage>
        <taxon>Bacteria</taxon>
        <taxon>Pseudomonadati</taxon>
        <taxon>Myxococcota</taxon>
        <taxon>Polyangia</taxon>
        <taxon>Nannocystales</taxon>
        <taxon>Nannocystaceae</taxon>
        <taxon>Enhygromyxa</taxon>
    </lineage>
</organism>
<dbReference type="InterPro" id="IPR020845">
    <property type="entry name" value="AMP-binding_CS"/>
</dbReference>
<evidence type="ECO:0000256" key="5">
    <source>
        <dbReference type="SAM" id="MobiDB-lite"/>
    </source>
</evidence>
<dbReference type="SUPFAM" id="SSF51735">
    <property type="entry name" value="NAD(P)-binding Rossmann-fold domains"/>
    <property type="match status" value="1"/>
</dbReference>
<dbReference type="InterPro" id="IPR002123">
    <property type="entry name" value="Plipid/glycerol_acylTrfase"/>
</dbReference>
<dbReference type="InterPro" id="IPR000873">
    <property type="entry name" value="AMP-dep_synth/lig_dom"/>
</dbReference>
<dbReference type="PANTHER" id="PTHR43201">
    <property type="entry name" value="ACYL-COA SYNTHETASE"/>
    <property type="match status" value="1"/>
</dbReference>
<dbReference type="Gene3D" id="3.40.50.720">
    <property type="entry name" value="NAD(P)-binding Rossmann-like Domain"/>
    <property type="match status" value="1"/>
</dbReference>
<dbReference type="Pfam" id="PF00501">
    <property type="entry name" value="AMP-binding"/>
    <property type="match status" value="1"/>
</dbReference>
<evidence type="ECO:0000256" key="1">
    <source>
        <dbReference type="ARBA" id="ARBA00006432"/>
    </source>
</evidence>
<proteinExistence type="inferred from homology"/>
<dbReference type="Gene3D" id="1.10.1200.10">
    <property type="entry name" value="ACP-like"/>
    <property type="match status" value="1"/>
</dbReference>
<dbReference type="PROSITE" id="PS50075">
    <property type="entry name" value="CARRIER"/>
    <property type="match status" value="1"/>
</dbReference>
<dbReference type="GO" id="GO:0031956">
    <property type="term" value="F:medium-chain fatty acid-CoA ligase activity"/>
    <property type="evidence" value="ECO:0007669"/>
    <property type="project" value="TreeGrafter"/>
</dbReference>
<dbReference type="Gene3D" id="3.30.300.30">
    <property type="match status" value="1"/>
</dbReference>
<dbReference type="Pfam" id="PF01553">
    <property type="entry name" value="Acyltransferase"/>
    <property type="match status" value="1"/>
</dbReference>
<dbReference type="PROSITE" id="PS00012">
    <property type="entry name" value="PHOSPHOPANTETHEINE"/>
    <property type="match status" value="1"/>
</dbReference>
<feature type="domain" description="Carrier" evidence="6">
    <location>
        <begin position="1149"/>
        <end position="1223"/>
    </location>
</feature>
<dbReference type="SUPFAM" id="SSF56801">
    <property type="entry name" value="Acetyl-CoA synthetase-like"/>
    <property type="match status" value="1"/>
</dbReference>
<dbReference type="EMBL" id="JMCC02000018">
    <property type="protein sequence ID" value="KIG17882.1"/>
    <property type="molecule type" value="Genomic_DNA"/>
</dbReference>
<dbReference type="CDD" id="cd09071">
    <property type="entry name" value="FAR_C"/>
    <property type="match status" value="1"/>
</dbReference>
<evidence type="ECO:0000256" key="4">
    <source>
        <dbReference type="ARBA" id="ARBA00022598"/>
    </source>
</evidence>
<feature type="region of interest" description="Disordered" evidence="5">
    <location>
        <begin position="1476"/>
        <end position="1502"/>
    </location>
</feature>
<keyword evidence="4 7" id="KW-0436">Ligase</keyword>
<dbReference type="PROSITE" id="PS00455">
    <property type="entry name" value="AMP_BINDING"/>
    <property type="match status" value="1"/>
</dbReference>
<accession>A0A0C2DE07</accession>
<dbReference type="Gene3D" id="3.30.1050.10">
    <property type="entry name" value="SCP2 sterol-binding domain"/>
    <property type="match status" value="1"/>
</dbReference>
<dbReference type="InterPro" id="IPR009081">
    <property type="entry name" value="PP-bd_ACP"/>
</dbReference>
<keyword evidence="3" id="KW-0597">Phosphoprotein</keyword>
<evidence type="ECO:0000256" key="2">
    <source>
        <dbReference type="ARBA" id="ARBA00022450"/>
    </source>
</evidence>
<evidence type="ECO:0000256" key="3">
    <source>
        <dbReference type="ARBA" id="ARBA00022553"/>
    </source>
</evidence>
<dbReference type="Pfam" id="PF07993">
    <property type="entry name" value="NAD_binding_4"/>
    <property type="match status" value="1"/>
</dbReference>
<comment type="caution">
    <text evidence="7">The sequence shown here is derived from an EMBL/GenBank/DDBJ whole genome shotgun (WGS) entry which is preliminary data.</text>
</comment>
<dbReference type="CDD" id="cd07989">
    <property type="entry name" value="LPLAT_AGPAT-like"/>
    <property type="match status" value="1"/>
</dbReference>
<dbReference type="SUPFAM" id="SSF69593">
    <property type="entry name" value="Glycerol-3-phosphate (1)-acyltransferase"/>
    <property type="match status" value="1"/>
</dbReference>
<keyword evidence="2" id="KW-0596">Phosphopantetheine</keyword>
<reference evidence="7 8" key="1">
    <citation type="submission" date="2014-12" db="EMBL/GenBank/DDBJ databases">
        <title>Genome assembly of Enhygromyxa salina DSM 15201.</title>
        <authorList>
            <person name="Sharma G."/>
            <person name="Subramanian S."/>
        </authorList>
    </citation>
    <scope>NUCLEOTIDE SEQUENCE [LARGE SCALE GENOMIC DNA]</scope>
    <source>
        <strain evidence="7 8">DSM 15201</strain>
    </source>
</reference>
<dbReference type="InterPro" id="IPR033640">
    <property type="entry name" value="FAR_C"/>
</dbReference>